<feature type="signal peptide" evidence="2">
    <location>
        <begin position="1"/>
        <end position="37"/>
    </location>
</feature>
<dbReference type="NCBIfam" id="TIGR02543">
    <property type="entry name" value="List_Bact_rpt"/>
    <property type="match status" value="2"/>
</dbReference>
<keyword evidence="2" id="KW-0732">Signal</keyword>
<name>C6LEL0_9FIRM</name>
<accession>C6LEL0</accession>
<dbReference type="Pfam" id="PF07523">
    <property type="entry name" value="Big_3"/>
    <property type="match status" value="1"/>
</dbReference>
<feature type="domain" description="Ig-like" evidence="3">
    <location>
        <begin position="59"/>
        <end position="126"/>
    </location>
</feature>
<evidence type="ECO:0000256" key="1">
    <source>
        <dbReference type="ARBA" id="ARBA00004196"/>
    </source>
</evidence>
<dbReference type="eggNOG" id="COG2247">
    <property type="taxonomic scope" value="Bacteria"/>
</dbReference>
<feature type="chain" id="PRO_5002968283" evidence="2">
    <location>
        <begin position="38"/>
        <end position="458"/>
    </location>
</feature>
<evidence type="ECO:0000256" key="2">
    <source>
        <dbReference type="SAM" id="SignalP"/>
    </source>
</evidence>
<comment type="caution">
    <text evidence="4">The sequence shown here is derived from an EMBL/GenBank/DDBJ whole genome shotgun (WGS) entry which is preliminary data.</text>
</comment>
<dbReference type="Gene3D" id="2.60.120.260">
    <property type="entry name" value="Galactose-binding domain-like"/>
    <property type="match status" value="1"/>
</dbReference>
<dbReference type="InterPro" id="IPR022038">
    <property type="entry name" value="Ig-like_bact"/>
</dbReference>
<dbReference type="EMBL" id="ACCL02000008">
    <property type="protein sequence ID" value="EET60993.1"/>
    <property type="molecule type" value="Genomic_DNA"/>
</dbReference>
<sequence length="458" mass="50276">MKIKKEGKGMKKFLKAFSRTGLALVTVLCMMSSFAMAADELPGPDTSKEVKELEVYQLPDKTVYLVGEEFSAEGGIVKIIYEDGSEGYISMTDEAITMKAPAMKSVNTKNVQMKYEGAKLTFKVEVVAGMCNVTFIAEGCDDQVQEVSKGDTAKEPEEPARDGYVFSGWYADNDYTHLYDFSAGVQEDENVYALWVKDGAELVNVTFDYDYYGTALSQYTYPVESGACVAQPSNTPERTGYSFEKWVGEDGNDFDFSAPVTADTTIKAQWTKTATDAQTWVFEAEDTDLSGKIGPSYSGSAQEESMIIFNDSVEASNDRMVGYLYESGISLEFYVASDMDVDDAELTVRIAGEYVTMSYDSNDYQVLVNGEALTFPQVTVEADTATAITPCDDLIKISGVSLKEGENLIQLVTNNNNAVSGTTFKANAPIVDCIKLTTTAVVIWDENHGLPMTENYQK</sequence>
<evidence type="ECO:0000313" key="4">
    <source>
        <dbReference type="EMBL" id="EET60993.1"/>
    </source>
</evidence>
<dbReference type="InterPro" id="IPR013378">
    <property type="entry name" value="InlB-like_B-rpt"/>
</dbReference>
<dbReference type="InterPro" id="IPR042229">
    <property type="entry name" value="Listeria/Bacterioides_rpt_sf"/>
</dbReference>
<dbReference type="Gene3D" id="2.60.40.4270">
    <property type="entry name" value="Listeria-Bacteroides repeat domain"/>
    <property type="match status" value="2"/>
</dbReference>
<gene>
    <name evidence="4" type="ORF">BRYFOR_07060</name>
</gene>
<evidence type="ECO:0000259" key="3">
    <source>
        <dbReference type="Pfam" id="PF07523"/>
    </source>
</evidence>
<dbReference type="GO" id="GO:0030313">
    <property type="term" value="C:cell envelope"/>
    <property type="evidence" value="ECO:0007669"/>
    <property type="project" value="UniProtKB-SubCell"/>
</dbReference>
<dbReference type="Proteomes" id="UP000005561">
    <property type="component" value="Unassembled WGS sequence"/>
</dbReference>
<dbReference type="Pfam" id="PF09479">
    <property type="entry name" value="Flg_new"/>
    <property type="match status" value="2"/>
</dbReference>
<proteinExistence type="predicted"/>
<protein>
    <submittedName>
        <fullName evidence="4">Repeat protein</fullName>
    </submittedName>
</protein>
<keyword evidence="5" id="KW-1185">Reference proteome</keyword>
<dbReference type="AlphaFoldDB" id="C6LEL0"/>
<comment type="subcellular location">
    <subcellularLocation>
        <location evidence="1">Cell envelope</location>
    </subcellularLocation>
</comment>
<organism evidence="4 5">
    <name type="scientific">Marvinbryantia formatexigens DSM 14469</name>
    <dbReference type="NCBI Taxonomy" id="478749"/>
    <lineage>
        <taxon>Bacteria</taxon>
        <taxon>Bacillati</taxon>
        <taxon>Bacillota</taxon>
        <taxon>Clostridia</taxon>
        <taxon>Lachnospirales</taxon>
        <taxon>Lachnospiraceae</taxon>
        <taxon>Marvinbryantia</taxon>
    </lineage>
</organism>
<reference evidence="4" key="1">
    <citation type="submission" date="2009-07" db="EMBL/GenBank/DDBJ databases">
        <authorList>
            <person name="Weinstock G."/>
            <person name="Sodergren E."/>
            <person name="Clifton S."/>
            <person name="Fulton L."/>
            <person name="Fulton B."/>
            <person name="Courtney L."/>
            <person name="Fronick C."/>
            <person name="Harrison M."/>
            <person name="Strong C."/>
            <person name="Farmer C."/>
            <person name="Delahaunty K."/>
            <person name="Markovic C."/>
            <person name="Hall O."/>
            <person name="Minx P."/>
            <person name="Tomlinson C."/>
            <person name="Mitreva M."/>
            <person name="Nelson J."/>
            <person name="Hou S."/>
            <person name="Wollam A."/>
            <person name="Pepin K.H."/>
            <person name="Johnson M."/>
            <person name="Bhonagiri V."/>
            <person name="Nash W.E."/>
            <person name="Warren W."/>
            <person name="Chinwalla A."/>
            <person name="Mardis E.R."/>
            <person name="Wilson R.K."/>
        </authorList>
    </citation>
    <scope>NUCLEOTIDE SEQUENCE [LARGE SCALE GENOMIC DNA]</scope>
    <source>
        <strain evidence="4">DSM 14469</strain>
    </source>
</reference>
<dbReference type="STRING" id="168384.SAMN05660368_00330"/>
<evidence type="ECO:0000313" key="5">
    <source>
        <dbReference type="Proteomes" id="UP000005561"/>
    </source>
</evidence>
<dbReference type="Gene3D" id="2.60.40.3630">
    <property type="match status" value="1"/>
</dbReference>